<sequence length="76" mass="8717">MQRKSDPPVSLTVKSKLLRKERCQDTQGKQQSQRFHGDRPKQTKGASIHCWDSTGHTLQSNHADTSEPPVKKDWTF</sequence>
<name>A0A8T3DMT0_9TELE</name>
<dbReference type="EMBL" id="JAERUA010000007">
    <property type="protein sequence ID" value="KAI1897316.1"/>
    <property type="molecule type" value="Genomic_DNA"/>
</dbReference>
<evidence type="ECO:0000313" key="3">
    <source>
        <dbReference type="Proteomes" id="UP000829720"/>
    </source>
</evidence>
<protein>
    <submittedName>
        <fullName evidence="2">Uncharacterized protein</fullName>
    </submittedName>
</protein>
<evidence type="ECO:0000313" key="2">
    <source>
        <dbReference type="EMBL" id="KAI1897316.1"/>
    </source>
</evidence>
<evidence type="ECO:0000256" key="1">
    <source>
        <dbReference type="SAM" id="MobiDB-lite"/>
    </source>
</evidence>
<reference evidence="2" key="1">
    <citation type="submission" date="2021-01" db="EMBL/GenBank/DDBJ databases">
        <authorList>
            <person name="Zahm M."/>
            <person name="Roques C."/>
            <person name="Cabau C."/>
            <person name="Klopp C."/>
            <person name="Donnadieu C."/>
            <person name="Jouanno E."/>
            <person name="Lampietro C."/>
            <person name="Louis A."/>
            <person name="Herpin A."/>
            <person name="Echchiki A."/>
            <person name="Berthelot C."/>
            <person name="Parey E."/>
            <person name="Roest-Crollius H."/>
            <person name="Braasch I."/>
            <person name="Postlethwait J."/>
            <person name="Bobe J."/>
            <person name="Montfort J."/>
            <person name="Bouchez O."/>
            <person name="Begum T."/>
            <person name="Mejri S."/>
            <person name="Adams A."/>
            <person name="Chen W.-J."/>
            <person name="Guiguen Y."/>
        </authorList>
    </citation>
    <scope>NUCLEOTIDE SEQUENCE</scope>
    <source>
        <tissue evidence="2">Blood</tissue>
    </source>
</reference>
<feature type="compositionally biased region" description="Polar residues" evidence="1">
    <location>
        <begin position="54"/>
        <end position="63"/>
    </location>
</feature>
<accession>A0A8T3DMT0</accession>
<keyword evidence="3" id="KW-1185">Reference proteome</keyword>
<feature type="region of interest" description="Disordered" evidence="1">
    <location>
        <begin position="1"/>
        <end position="76"/>
    </location>
</feature>
<dbReference type="Proteomes" id="UP000829720">
    <property type="component" value="Unassembled WGS sequence"/>
</dbReference>
<gene>
    <name evidence="2" type="ORF">AGOR_G00082060</name>
</gene>
<dbReference type="AlphaFoldDB" id="A0A8T3DMT0"/>
<feature type="compositionally biased region" description="Polar residues" evidence="1">
    <location>
        <begin position="25"/>
        <end position="34"/>
    </location>
</feature>
<organism evidence="2 3">
    <name type="scientific">Albula goreensis</name>
    <dbReference type="NCBI Taxonomy" id="1534307"/>
    <lineage>
        <taxon>Eukaryota</taxon>
        <taxon>Metazoa</taxon>
        <taxon>Chordata</taxon>
        <taxon>Craniata</taxon>
        <taxon>Vertebrata</taxon>
        <taxon>Euteleostomi</taxon>
        <taxon>Actinopterygii</taxon>
        <taxon>Neopterygii</taxon>
        <taxon>Teleostei</taxon>
        <taxon>Albuliformes</taxon>
        <taxon>Albulidae</taxon>
        <taxon>Albula</taxon>
    </lineage>
</organism>
<proteinExistence type="predicted"/>
<comment type="caution">
    <text evidence="2">The sequence shown here is derived from an EMBL/GenBank/DDBJ whole genome shotgun (WGS) entry which is preliminary data.</text>
</comment>